<dbReference type="EMBL" id="JACIEP010000027">
    <property type="protein sequence ID" value="MBB4038280.1"/>
    <property type="molecule type" value="Genomic_DNA"/>
</dbReference>
<comment type="subcellular location">
    <subcellularLocation>
        <location evidence="1">Cell envelope</location>
    </subcellularLocation>
</comment>
<dbReference type="InterPro" id="IPR017937">
    <property type="entry name" value="Thioredoxin_CS"/>
</dbReference>
<dbReference type="Gene3D" id="3.40.30.10">
    <property type="entry name" value="Glutaredoxin"/>
    <property type="match status" value="1"/>
</dbReference>
<keyword evidence="8" id="KW-1185">Reference proteome</keyword>
<evidence type="ECO:0000256" key="4">
    <source>
        <dbReference type="ARBA" id="ARBA00023284"/>
    </source>
</evidence>
<dbReference type="PROSITE" id="PS00194">
    <property type="entry name" value="THIOREDOXIN_1"/>
    <property type="match status" value="1"/>
</dbReference>
<dbReference type="CDD" id="cd02966">
    <property type="entry name" value="TlpA_like_family"/>
    <property type="match status" value="1"/>
</dbReference>
<organism evidence="7 8">
    <name type="scientific">Dysgonomonas hofstadii</name>
    <dbReference type="NCBI Taxonomy" id="637886"/>
    <lineage>
        <taxon>Bacteria</taxon>
        <taxon>Pseudomonadati</taxon>
        <taxon>Bacteroidota</taxon>
        <taxon>Bacteroidia</taxon>
        <taxon>Bacteroidales</taxon>
        <taxon>Dysgonomonadaceae</taxon>
        <taxon>Dysgonomonas</taxon>
    </lineage>
</organism>
<evidence type="ECO:0000313" key="7">
    <source>
        <dbReference type="EMBL" id="MBB4038280.1"/>
    </source>
</evidence>
<evidence type="ECO:0000256" key="1">
    <source>
        <dbReference type="ARBA" id="ARBA00004196"/>
    </source>
</evidence>
<keyword evidence="5" id="KW-0732">Signal</keyword>
<gene>
    <name evidence="7" type="ORF">GGR21_004212</name>
</gene>
<comment type="caution">
    <text evidence="7">The sequence shown here is derived from an EMBL/GenBank/DDBJ whole genome shotgun (WGS) entry which is preliminary data.</text>
</comment>
<dbReference type="GO" id="GO:0016853">
    <property type="term" value="F:isomerase activity"/>
    <property type="evidence" value="ECO:0007669"/>
    <property type="project" value="UniProtKB-KW"/>
</dbReference>
<dbReference type="AlphaFoldDB" id="A0A840CQJ4"/>
<dbReference type="InterPro" id="IPR013766">
    <property type="entry name" value="Thioredoxin_domain"/>
</dbReference>
<dbReference type="SUPFAM" id="SSF52833">
    <property type="entry name" value="Thioredoxin-like"/>
    <property type="match status" value="1"/>
</dbReference>
<accession>A0A840CQJ4</accession>
<name>A0A840CQJ4_9BACT</name>
<feature type="domain" description="Thioredoxin" evidence="6">
    <location>
        <begin position="228"/>
        <end position="368"/>
    </location>
</feature>
<dbReference type="Proteomes" id="UP000555103">
    <property type="component" value="Unassembled WGS sequence"/>
</dbReference>
<keyword evidence="4" id="KW-0676">Redox-active center</keyword>
<proteinExistence type="predicted"/>
<evidence type="ECO:0000256" key="2">
    <source>
        <dbReference type="ARBA" id="ARBA00022748"/>
    </source>
</evidence>
<dbReference type="InterPro" id="IPR012336">
    <property type="entry name" value="Thioredoxin-like_fold"/>
</dbReference>
<feature type="chain" id="PRO_5032320462" evidence="5">
    <location>
        <begin position="20"/>
        <end position="368"/>
    </location>
</feature>
<evidence type="ECO:0000259" key="6">
    <source>
        <dbReference type="PROSITE" id="PS51352"/>
    </source>
</evidence>
<dbReference type="InterPro" id="IPR050553">
    <property type="entry name" value="Thioredoxin_ResA/DsbE_sf"/>
</dbReference>
<feature type="signal peptide" evidence="5">
    <location>
        <begin position="1"/>
        <end position="19"/>
    </location>
</feature>
<dbReference type="InterPro" id="IPR036249">
    <property type="entry name" value="Thioredoxin-like_sf"/>
</dbReference>
<evidence type="ECO:0000256" key="3">
    <source>
        <dbReference type="ARBA" id="ARBA00023157"/>
    </source>
</evidence>
<dbReference type="InterPro" id="IPR025380">
    <property type="entry name" value="DUF4369"/>
</dbReference>
<reference evidence="7 8" key="1">
    <citation type="submission" date="2020-08" db="EMBL/GenBank/DDBJ databases">
        <title>Genomic Encyclopedia of Type Strains, Phase IV (KMG-IV): sequencing the most valuable type-strain genomes for metagenomic binning, comparative biology and taxonomic classification.</title>
        <authorList>
            <person name="Goeker M."/>
        </authorList>
    </citation>
    <scope>NUCLEOTIDE SEQUENCE [LARGE SCALE GENOMIC DNA]</scope>
    <source>
        <strain evidence="7 8">DSM 104969</strain>
    </source>
</reference>
<dbReference type="PANTHER" id="PTHR42852">
    <property type="entry name" value="THIOL:DISULFIDE INTERCHANGE PROTEIN DSBE"/>
    <property type="match status" value="1"/>
</dbReference>
<keyword evidence="2" id="KW-0201">Cytochrome c-type biogenesis</keyword>
<evidence type="ECO:0000313" key="8">
    <source>
        <dbReference type="Proteomes" id="UP000555103"/>
    </source>
</evidence>
<dbReference type="PROSITE" id="PS51257">
    <property type="entry name" value="PROKAR_LIPOPROTEIN"/>
    <property type="match status" value="1"/>
</dbReference>
<dbReference type="GO" id="GO:0030313">
    <property type="term" value="C:cell envelope"/>
    <property type="evidence" value="ECO:0007669"/>
    <property type="project" value="UniProtKB-SubCell"/>
</dbReference>
<dbReference type="Pfam" id="PF14289">
    <property type="entry name" value="DUF4369"/>
    <property type="match status" value="1"/>
</dbReference>
<dbReference type="GO" id="GO:0017004">
    <property type="term" value="P:cytochrome complex assembly"/>
    <property type="evidence" value="ECO:0007669"/>
    <property type="project" value="UniProtKB-KW"/>
</dbReference>
<keyword evidence="3" id="KW-1015">Disulfide bond</keyword>
<dbReference type="RefSeq" id="WP_183309068.1">
    <property type="nucleotide sequence ID" value="NZ_JACIEP010000027.1"/>
</dbReference>
<dbReference type="Pfam" id="PF13905">
    <property type="entry name" value="Thioredoxin_8"/>
    <property type="match status" value="1"/>
</dbReference>
<keyword evidence="7" id="KW-0413">Isomerase</keyword>
<dbReference type="PANTHER" id="PTHR42852:SF6">
    <property type="entry name" value="THIOL:DISULFIDE INTERCHANGE PROTEIN DSBE"/>
    <property type="match status" value="1"/>
</dbReference>
<protein>
    <submittedName>
        <fullName evidence="7">Thiol-disulfide isomerase/thioredoxin</fullName>
    </submittedName>
</protein>
<sequence>MKKIILFLSVIALAMVSCAEKDAFTIKGKLPSGAYDGQQVFLQTLNDDWKGNVNIDTANVVDGQFIFKGLAKEGPTVHFIALSDAPDNMKRPVLLIVEPGEIEVTLDSVSSVKGTTTNNVYQAFQTKAQLIDSEMRSLYEKAKQDTSAVNKQELEKQFEEKDGQLTKETYDFIKGNAGTNLGAYLFSRNYYRFSLDQQKELFAGIDTAYKSNARLAKIGQAIEKRDATSEGKTFTDVKAKTPDGKDAALSDYAGKGKYVLVDFWASWCPPCRAEMPKLVEMYKEFKGKDFEIVGLSLDKDGEAWKKGIKDLNITWPQISDLKYWDSELSSTYGVNSIPHLMLLDKDGKILARGINADQAKEKLAELLK</sequence>
<dbReference type="PROSITE" id="PS51352">
    <property type="entry name" value="THIOREDOXIN_2"/>
    <property type="match status" value="1"/>
</dbReference>
<evidence type="ECO:0000256" key="5">
    <source>
        <dbReference type="SAM" id="SignalP"/>
    </source>
</evidence>